<dbReference type="GO" id="GO:0005886">
    <property type="term" value="C:plasma membrane"/>
    <property type="evidence" value="ECO:0007669"/>
    <property type="project" value="TreeGrafter"/>
</dbReference>
<dbReference type="Proteomes" id="UP000037939">
    <property type="component" value="Unassembled WGS sequence"/>
</dbReference>
<dbReference type="PANTHER" id="PTHR34980:SF3">
    <property type="entry name" value="BLR8105 PROTEIN"/>
    <property type="match status" value="1"/>
</dbReference>
<proteinExistence type="predicted"/>
<evidence type="ECO:0000256" key="1">
    <source>
        <dbReference type="SAM" id="Phobius"/>
    </source>
</evidence>
<dbReference type="OrthoDB" id="9812349at2"/>
<feature type="transmembrane region" description="Helical" evidence="1">
    <location>
        <begin position="20"/>
        <end position="37"/>
    </location>
</feature>
<evidence type="ECO:0000313" key="3">
    <source>
        <dbReference type="Proteomes" id="UP000037939"/>
    </source>
</evidence>
<accession>A0A0N0GR13</accession>
<keyword evidence="1" id="KW-1133">Transmembrane helix</keyword>
<dbReference type="Pfam" id="PF05656">
    <property type="entry name" value="DUF805"/>
    <property type="match status" value="1"/>
</dbReference>
<feature type="transmembrane region" description="Helical" evidence="1">
    <location>
        <begin position="43"/>
        <end position="60"/>
    </location>
</feature>
<sequence length="120" mass="12858">MNYFEMFFFAQGRITRLTYAWRLLVLAIACTALGSLFGDVAGALPAALFAAIFVYGAVALSAKRLHDIGRGAWILLVAVVPVLGPLWLLFQLLRAGVTGSNRFGADPAARAGYLVVELGK</sequence>
<keyword evidence="1" id="KW-0472">Membrane</keyword>
<dbReference type="PANTHER" id="PTHR34980">
    <property type="entry name" value="INNER MEMBRANE PROTEIN-RELATED-RELATED"/>
    <property type="match status" value="1"/>
</dbReference>
<keyword evidence="3" id="KW-1185">Reference proteome</keyword>
<dbReference type="AlphaFoldDB" id="A0A0N0GR13"/>
<protein>
    <submittedName>
        <fullName evidence="2">Inner membrane protein YhaH</fullName>
    </submittedName>
</protein>
<gene>
    <name evidence="2" type="primary">yhaH</name>
    <name evidence="2" type="ORF">WG78_01995</name>
</gene>
<dbReference type="EMBL" id="LAQT01000001">
    <property type="protein sequence ID" value="KPC55390.1"/>
    <property type="molecule type" value="Genomic_DNA"/>
</dbReference>
<reference evidence="2 3" key="1">
    <citation type="submission" date="2015-07" db="EMBL/GenBank/DDBJ databases">
        <title>Draft genome sequence of the Amantichitinum ursilacus IGB-41, a new chitin-degrading bacterium.</title>
        <authorList>
            <person name="Kirstahler P."/>
            <person name="Guenther M."/>
            <person name="Grumaz C."/>
            <person name="Rupp S."/>
            <person name="Zibek S."/>
            <person name="Sohn K."/>
        </authorList>
    </citation>
    <scope>NUCLEOTIDE SEQUENCE [LARGE SCALE GENOMIC DNA]</scope>
    <source>
        <strain evidence="2 3">IGB-41</strain>
    </source>
</reference>
<dbReference type="InterPro" id="IPR008523">
    <property type="entry name" value="DUF805"/>
</dbReference>
<keyword evidence="1" id="KW-0812">Transmembrane</keyword>
<name>A0A0N0GR13_9NEIS</name>
<comment type="caution">
    <text evidence="2">The sequence shown here is derived from an EMBL/GenBank/DDBJ whole genome shotgun (WGS) entry which is preliminary data.</text>
</comment>
<feature type="transmembrane region" description="Helical" evidence="1">
    <location>
        <begin position="72"/>
        <end position="93"/>
    </location>
</feature>
<organism evidence="2 3">
    <name type="scientific">Amantichitinum ursilacus</name>
    <dbReference type="NCBI Taxonomy" id="857265"/>
    <lineage>
        <taxon>Bacteria</taxon>
        <taxon>Pseudomonadati</taxon>
        <taxon>Pseudomonadota</taxon>
        <taxon>Betaproteobacteria</taxon>
        <taxon>Neisseriales</taxon>
        <taxon>Chitinibacteraceae</taxon>
        <taxon>Amantichitinum</taxon>
    </lineage>
</organism>
<dbReference type="STRING" id="857265.WG78_01995"/>
<dbReference type="RefSeq" id="WP_053936087.1">
    <property type="nucleotide sequence ID" value="NZ_LAQT01000001.1"/>
</dbReference>
<evidence type="ECO:0000313" key="2">
    <source>
        <dbReference type="EMBL" id="KPC55390.1"/>
    </source>
</evidence>